<dbReference type="CDD" id="cd07771">
    <property type="entry name" value="ASKHA_NBD_FGGY_RhaB-like"/>
    <property type="match status" value="1"/>
</dbReference>
<accession>A0A517T3H5</accession>
<dbReference type="PANTHER" id="PTHR43095">
    <property type="entry name" value="SUGAR KINASE"/>
    <property type="match status" value="1"/>
</dbReference>
<feature type="domain" description="Carbohydrate kinase FGGY N-terminal" evidence="7">
    <location>
        <begin position="30"/>
        <end position="241"/>
    </location>
</feature>
<dbReference type="Gene3D" id="3.30.420.40">
    <property type="match status" value="2"/>
</dbReference>
<dbReference type="EC" id="2.7.1.5" evidence="8"/>
<dbReference type="Pfam" id="PF00370">
    <property type="entry name" value="FGGY_N"/>
    <property type="match status" value="1"/>
</dbReference>
<keyword evidence="4 8" id="KW-0418">Kinase</keyword>
<evidence type="ECO:0000256" key="5">
    <source>
        <dbReference type="ARBA" id="ARBA00022840"/>
    </source>
</evidence>
<dbReference type="GO" id="GO:0019301">
    <property type="term" value="P:rhamnose catabolic process"/>
    <property type="evidence" value="ECO:0007669"/>
    <property type="project" value="InterPro"/>
</dbReference>
<keyword evidence="2 8" id="KW-0808">Transferase</keyword>
<dbReference type="InterPro" id="IPR018484">
    <property type="entry name" value="FGGY_N"/>
</dbReference>
<comment type="similarity">
    <text evidence="1">Belongs to the FGGY kinase family.</text>
</comment>
<evidence type="ECO:0000256" key="3">
    <source>
        <dbReference type="ARBA" id="ARBA00022741"/>
    </source>
</evidence>
<evidence type="ECO:0000259" key="7">
    <source>
        <dbReference type="Pfam" id="PF00370"/>
    </source>
</evidence>
<evidence type="ECO:0000256" key="1">
    <source>
        <dbReference type="ARBA" id="ARBA00009156"/>
    </source>
</evidence>
<dbReference type="SUPFAM" id="SSF53067">
    <property type="entry name" value="Actin-like ATPase domain"/>
    <property type="match status" value="2"/>
</dbReference>
<dbReference type="GO" id="GO:0005524">
    <property type="term" value="F:ATP binding"/>
    <property type="evidence" value="ECO:0007669"/>
    <property type="project" value="UniProtKB-KW"/>
</dbReference>
<sequence length="481" mass="53153">MTGRLYCAVDFDEQGGRVAVGGLREGQLEIVMREEFAHPLIYLDGRTYWNVLGLWEELQSALENVGRQFGDQVKSLSLCGPGADYVLLSPKGDLLGWPMHGASEPSLRMRSAIRNHIAAGDFFAESGQLCDASRTLCQLMDDPLLPHLEALEAKLLLLPDFLNWALCGSRVSEVTNASTTQLWQPWKKAWSESLIEECELPRRVLPEVVAPGTTLGQLREEVAERTGLARIDVIATATNREAARTVALPHVDTETSATYLFRTYDNKWQVGLEVPAPVVSPDRLQPKFHNLSGAEGCRIEPPTQLHDRWRLLMNAFADKPEEEAKFIHEAEEVTADFLPLPLDFTEDYTAEEFVTWIRSRCAKLQIQVPQSEGELLRCVADGFCASIKTDLDSLVESAGITRGPLYLVSSENEPQFLKQCLADAIEQSVISVDSSASLIGTLLMQAMAAGELATLGEIREVAATSFTNDVTRHSRESGNPV</sequence>
<dbReference type="InterPro" id="IPR043129">
    <property type="entry name" value="ATPase_NBD"/>
</dbReference>
<dbReference type="InterPro" id="IPR050406">
    <property type="entry name" value="FGGY_Carb_Kinase"/>
</dbReference>
<evidence type="ECO:0000313" key="9">
    <source>
        <dbReference type="Proteomes" id="UP000319976"/>
    </source>
</evidence>
<evidence type="ECO:0000256" key="4">
    <source>
        <dbReference type="ARBA" id="ARBA00022777"/>
    </source>
</evidence>
<dbReference type="InterPro" id="IPR013449">
    <property type="entry name" value="Rhamnulokinase"/>
</dbReference>
<dbReference type="RefSeq" id="WP_145258829.1">
    <property type="nucleotide sequence ID" value="NZ_CP036316.1"/>
</dbReference>
<protein>
    <submittedName>
        <fullName evidence="8">Rhamnulokinase</fullName>
        <ecNumber evidence="8">2.7.1.5</ecNumber>
    </submittedName>
</protein>
<dbReference type="AlphaFoldDB" id="A0A517T3H5"/>
<reference evidence="8 9" key="1">
    <citation type="submission" date="2019-02" db="EMBL/GenBank/DDBJ databases">
        <title>Deep-cultivation of Planctomycetes and their phenomic and genomic characterization uncovers novel biology.</title>
        <authorList>
            <person name="Wiegand S."/>
            <person name="Jogler M."/>
            <person name="Boedeker C."/>
            <person name="Pinto D."/>
            <person name="Vollmers J."/>
            <person name="Rivas-Marin E."/>
            <person name="Kohn T."/>
            <person name="Peeters S.H."/>
            <person name="Heuer A."/>
            <person name="Rast P."/>
            <person name="Oberbeckmann S."/>
            <person name="Bunk B."/>
            <person name="Jeske O."/>
            <person name="Meyerdierks A."/>
            <person name="Storesund J.E."/>
            <person name="Kallscheuer N."/>
            <person name="Luecker S."/>
            <person name="Lage O.M."/>
            <person name="Pohl T."/>
            <person name="Merkel B.J."/>
            <person name="Hornburger P."/>
            <person name="Mueller R.-W."/>
            <person name="Bruemmer F."/>
            <person name="Labrenz M."/>
            <person name="Spormann A.M."/>
            <person name="Op den Camp H."/>
            <person name="Overmann J."/>
            <person name="Amann R."/>
            <person name="Jetten M.S.M."/>
            <person name="Mascher T."/>
            <person name="Medema M.H."/>
            <person name="Devos D.P."/>
            <person name="Kaster A.-K."/>
            <person name="Ovreas L."/>
            <person name="Rohde M."/>
            <person name="Galperin M.Y."/>
            <person name="Jogler C."/>
        </authorList>
    </citation>
    <scope>NUCLEOTIDE SEQUENCE [LARGE SCALE GENOMIC DNA]</scope>
    <source>
        <strain evidence="8 9">V22</strain>
    </source>
</reference>
<evidence type="ECO:0000256" key="2">
    <source>
        <dbReference type="ARBA" id="ARBA00022679"/>
    </source>
</evidence>
<keyword evidence="6" id="KW-0684">Rhamnose metabolism</keyword>
<proteinExistence type="inferred from homology"/>
<keyword evidence="3" id="KW-0547">Nucleotide-binding</keyword>
<dbReference type="EMBL" id="CP036316">
    <property type="protein sequence ID" value="QDT62926.1"/>
    <property type="molecule type" value="Genomic_DNA"/>
</dbReference>
<gene>
    <name evidence="8" type="primary">rhaB_1</name>
    <name evidence="8" type="ORF">V22_01240</name>
</gene>
<organism evidence="8 9">
    <name type="scientific">Calycomorphotria hydatis</name>
    <dbReference type="NCBI Taxonomy" id="2528027"/>
    <lineage>
        <taxon>Bacteria</taxon>
        <taxon>Pseudomonadati</taxon>
        <taxon>Planctomycetota</taxon>
        <taxon>Planctomycetia</taxon>
        <taxon>Planctomycetales</taxon>
        <taxon>Planctomycetaceae</taxon>
        <taxon>Calycomorphotria</taxon>
    </lineage>
</organism>
<evidence type="ECO:0000313" key="8">
    <source>
        <dbReference type="EMBL" id="QDT62926.1"/>
    </source>
</evidence>
<dbReference type="PANTHER" id="PTHR43095:SF5">
    <property type="entry name" value="XYLULOSE KINASE"/>
    <property type="match status" value="1"/>
</dbReference>
<evidence type="ECO:0000256" key="6">
    <source>
        <dbReference type="ARBA" id="ARBA00023308"/>
    </source>
</evidence>
<keyword evidence="5" id="KW-0067">ATP-binding</keyword>
<dbReference type="GO" id="GO:0008993">
    <property type="term" value="F:rhamnulokinase activity"/>
    <property type="evidence" value="ECO:0007669"/>
    <property type="project" value="UniProtKB-EC"/>
</dbReference>
<dbReference type="Proteomes" id="UP000319976">
    <property type="component" value="Chromosome"/>
</dbReference>
<keyword evidence="9" id="KW-1185">Reference proteome</keyword>
<dbReference type="KEGG" id="chya:V22_01240"/>
<dbReference type="OrthoDB" id="9805576at2"/>
<name>A0A517T3H5_9PLAN</name>